<organism evidence="1 2">
    <name type="scientific">Spraguea lophii (strain 42_110)</name>
    <name type="common">Microsporidian parasite</name>
    <dbReference type="NCBI Taxonomy" id="1358809"/>
    <lineage>
        <taxon>Eukaryota</taxon>
        <taxon>Fungi</taxon>
        <taxon>Fungi incertae sedis</taxon>
        <taxon>Microsporidia</taxon>
        <taxon>Spragueidae</taxon>
        <taxon>Spraguea</taxon>
    </lineage>
</organism>
<dbReference type="HOGENOM" id="CLU_2414733_0_0_1"/>
<dbReference type="InParanoid" id="S7XUI6"/>
<keyword evidence="2" id="KW-1185">Reference proteome</keyword>
<evidence type="ECO:0000313" key="1">
    <source>
        <dbReference type="EMBL" id="EPR79568.1"/>
    </source>
</evidence>
<dbReference type="VEuPathDB" id="MicrosporidiaDB:SLOPH_2402"/>
<dbReference type="EMBL" id="ATCN01000198">
    <property type="protein sequence ID" value="EPR79568.1"/>
    <property type="molecule type" value="Genomic_DNA"/>
</dbReference>
<evidence type="ECO:0000313" key="2">
    <source>
        <dbReference type="Proteomes" id="UP000014978"/>
    </source>
</evidence>
<dbReference type="OMA" id="RITEDFW"/>
<gene>
    <name evidence="1" type="ORF">SLOPH_2402</name>
</gene>
<reference evidence="2" key="1">
    <citation type="journal article" date="2013" name="PLoS Genet.">
        <title>The genome of Spraguea lophii and the basis of host-microsporidian interactions.</title>
        <authorList>
            <person name="Campbell S.E."/>
            <person name="Williams T.A."/>
            <person name="Yousuf A."/>
            <person name="Soanes D.M."/>
            <person name="Paszkiewicz K.H."/>
            <person name="Williams B.A.P."/>
        </authorList>
    </citation>
    <scope>NUCLEOTIDE SEQUENCE [LARGE SCALE GENOMIC DNA]</scope>
    <source>
        <strain evidence="2">42_110</strain>
    </source>
</reference>
<comment type="caution">
    <text evidence="1">The sequence shown here is derived from an EMBL/GenBank/DDBJ whole genome shotgun (WGS) entry which is preliminary data.</text>
</comment>
<proteinExistence type="predicted"/>
<name>S7XUI6_SPRLO</name>
<protein>
    <submittedName>
        <fullName evidence="1">Uncharacterized protein</fullName>
    </submittedName>
</protein>
<accession>S7XUI6</accession>
<sequence>METIFIPRDPRSDNVKFIEKRPKILEQRITEDFWTKIIGFLNEFIKYSYIRSLRNKKIRKYLYRLNKILLIKKIFICDPSVNNFLELKIILY</sequence>
<dbReference type="AlphaFoldDB" id="S7XUI6"/>
<dbReference type="Proteomes" id="UP000014978">
    <property type="component" value="Unassembled WGS sequence"/>
</dbReference>